<dbReference type="EC" id="3.2.2.9" evidence="2"/>
<dbReference type="PANTHER" id="PTHR46832:SF1">
    <property type="entry name" value="5'-METHYLTHIOADENOSINE_S-ADENOSYLHOMOCYSTEINE NUCLEOSIDASE"/>
    <property type="match status" value="1"/>
</dbReference>
<dbReference type="InterPro" id="IPR035994">
    <property type="entry name" value="Nucleoside_phosphorylase_sf"/>
</dbReference>
<dbReference type="GO" id="GO:0009164">
    <property type="term" value="P:nucleoside catabolic process"/>
    <property type="evidence" value="ECO:0007669"/>
    <property type="project" value="InterPro"/>
</dbReference>
<dbReference type="RefSeq" id="WP_142535961.1">
    <property type="nucleotide sequence ID" value="NZ_SGJB01000008.1"/>
</dbReference>
<keyword evidence="8" id="KW-1185">Reference proteome</keyword>
<keyword evidence="7" id="KW-0326">Glycosidase</keyword>
<dbReference type="AlphaFoldDB" id="A0A544QVI9"/>
<dbReference type="PANTHER" id="PTHR46832">
    <property type="entry name" value="5'-METHYLTHIOADENOSINE/S-ADENOSYLHOMOCYSTEINE NUCLEOSIDASE"/>
    <property type="match status" value="1"/>
</dbReference>
<keyword evidence="5" id="KW-0486">Methionine biosynthesis</keyword>
<keyword evidence="4 7" id="KW-0378">Hydrolase</keyword>
<dbReference type="SUPFAM" id="SSF53167">
    <property type="entry name" value="Purine and uridine phosphorylases"/>
    <property type="match status" value="1"/>
</dbReference>
<sequence length="232" mass="25073">MNKIGIIGAMDEEVVLLLEKIEEAEKISKGGLDFYEGKLRGKDVVVVKCGVGKVNSAMCTQMLISEFGVDALVNIGVAGALHDELDVNDIVISTDAVEYDMDTTAFGDPKGVIPRMDCSEFKADEKLSDAAYNAAVKENKGHKVMRGRIATGDLFVADMAVKEELVNDFNAYCCEMEGAAMAHVCYLNKTPYVIIRSMSDKADGSAEVSFDEFAKIAAVTSANIVMDMLETL</sequence>
<evidence type="ECO:0000256" key="1">
    <source>
        <dbReference type="ARBA" id="ARBA00004945"/>
    </source>
</evidence>
<evidence type="ECO:0000256" key="2">
    <source>
        <dbReference type="ARBA" id="ARBA00011974"/>
    </source>
</evidence>
<evidence type="ECO:0000313" key="7">
    <source>
        <dbReference type="EMBL" id="TQQ84690.1"/>
    </source>
</evidence>
<feature type="domain" description="Nucleoside phosphorylase" evidence="6">
    <location>
        <begin position="3"/>
        <end position="229"/>
    </location>
</feature>
<dbReference type="Gene3D" id="3.40.50.1580">
    <property type="entry name" value="Nucleoside phosphorylase domain"/>
    <property type="match status" value="1"/>
</dbReference>
<dbReference type="GO" id="GO:0008782">
    <property type="term" value="F:adenosylhomocysteine nucleosidase activity"/>
    <property type="evidence" value="ECO:0007669"/>
    <property type="project" value="UniProtKB-EC"/>
</dbReference>
<gene>
    <name evidence="7" type="ORF">EXD82_05740</name>
</gene>
<dbReference type="Proteomes" id="UP000317863">
    <property type="component" value="Unassembled WGS sequence"/>
</dbReference>
<dbReference type="GO" id="GO:0019509">
    <property type="term" value="P:L-methionine salvage from methylthioadenosine"/>
    <property type="evidence" value="ECO:0007669"/>
    <property type="project" value="UniProtKB-UniPathway"/>
</dbReference>
<dbReference type="CDD" id="cd09008">
    <property type="entry name" value="MTAN"/>
    <property type="match status" value="1"/>
</dbReference>
<comment type="pathway">
    <text evidence="1">Amino-acid biosynthesis; L-methionine biosynthesis via salvage pathway; S-methyl-5-thio-alpha-D-ribose 1-phosphate from S-methyl-5'-thioadenosine (hydrolase route): step 1/2.</text>
</comment>
<dbReference type="NCBIfam" id="NF004079">
    <property type="entry name" value="PRK05584.1"/>
    <property type="match status" value="1"/>
</dbReference>
<evidence type="ECO:0000256" key="5">
    <source>
        <dbReference type="ARBA" id="ARBA00023167"/>
    </source>
</evidence>
<evidence type="ECO:0000259" key="6">
    <source>
        <dbReference type="Pfam" id="PF01048"/>
    </source>
</evidence>
<protein>
    <recommendedName>
        <fullName evidence="2">adenosylhomocysteine nucleosidase</fullName>
        <ecNumber evidence="2">3.2.2.9</ecNumber>
    </recommendedName>
</protein>
<dbReference type="UniPathway" id="UPA00904">
    <property type="reaction ID" value="UER00871"/>
</dbReference>
<accession>A0A544QVI9</accession>
<evidence type="ECO:0000256" key="4">
    <source>
        <dbReference type="ARBA" id="ARBA00022801"/>
    </source>
</evidence>
<dbReference type="InterPro" id="IPR000845">
    <property type="entry name" value="Nucleoside_phosphorylase_d"/>
</dbReference>
<dbReference type="InterPro" id="IPR010049">
    <property type="entry name" value="MTA_SAH_Nsdase"/>
</dbReference>
<dbReference type="GO" id="GO:0019284">
    <property type="term" value="P:L-methionine salvage from S-adenosylmethionine"/>
    <property type="evidence" value="ECO:0007669"/>
    <property type="project" value="TreeGrafter"/>
</dbReference>
<organism evidence="7 8">
    <name type="scientific">Peptacetobacter hominis</name>
    <dbReference type="NCBI Taxonomy" id="2743610"/>
    <lineage>
        <taxon>Bacteria</taxon>
        <taxon>Bacillati</taxon>
        <taxon>Bacillota</taxon>
        <taxon>Clostridia</taxon>
        <taxon>Peptostreptococcales</taxon>
        <taxon>Peptostreptococcaceae</taxon>
        <taxon>Peptacetobacter</taxon>
    </lineage>
</organism>
<dbReference type="OrthoDB" id="9792278at2"/>
<evidence type="ECO:0000256" key="3">
    <source>
        <dbReference type="ARBA" id="ARBA00022605"/>
    </source>
</evidence>
<dbReference type="Pfam" id="PF01048">
    <property type="entry name" value="PNP_UDP_1"/>
    <property type="match status" value="1"/>
</dbReference>
<name>A0A544QVI9_9FIRM</name>
<dbReference type="GO" id="GO:0005829">
    <property type="term" value="C:cytosol"/>
    <property type="evidence" value="ECO:0007669"/>
    <property type="project" value="TreeGrafter"/>
</dbReference>
<dbReference type="NCBIfam" id="TIGR01704">
    <property type="entry name" value="MTA_SAH-Nsdase"/>
    <property type="match status" value="1"/>
</dbReference>
<reference evidence="7 8" key="1">
    <citation type="submission" date="2019-02" db="EMBL/GenBank/DDBJ databases">
        <title>Peptostreptococcaceae bacterium ZHW00191 nov., a new bacterium isolated from the human gut.</title>
        <authorList>
            <person name="Zhou H.-W."/>
            <person name="Chen X.-J."/>
        </authorList>
    </citation>
    <scope>NUCLEOTIDE SEQUENCE [LARGE SCALE GENOMIC DNA]</scope>
    <source>
        <strain evidence="7 8">ZHW00191</strain>
    </source>
</reference>
<comment type="caution">
    <text evidence="7">The sequence shown here is derived from an EMBL/GenBank/DDBJ whole genome shotgun (WGS) entry which is preliminary data.</text>
</comment>
<proteinExistence type="predicted"/>
<dbReference type="EMBL" id="SGJB01000008">
    <property type="protein sequence ID" value="TQQ84690.1"/>
    <property type="molecule type" value="Genomic_DNA"/>
</dbReference>
<dbReference type="GO" id="GO:0008930">
    <property type="term" value="F:methylthioadenosine nucleosidase activity"/>
    <property type="evidence" value="ECO:0007669"/>
    <property type="project" value="InterPro"/>
</dbReference>
<keyword evidence="3" id="KW-0028">Amino-acid biosynthesis</keyword>
<evidence type="ECO:0000313" key="8">
    <source>
        <dbReference type="Proteomes" id="UP000317863"/>
    </source>
</evidence>